<evidence type="ECO:0000256" key="6">
    <source>
        <dbReference type="ARBA" id="ARBA00022859"/>
    </source>
</evidence>
<dbReference type="SMART" id="SM00407">
    <property type="entry name" value="IGc1"/>
    <property type="match status" value="1"/>
</dbReference>
<keyword evidence="11" id="KW-1185">Reference proteome</keyword>
<dbReference type="InterPro" id="IPR050160">
    <property type="entry name" value="MHC/Immunoglobulin"/>
</dbReference>
<dbReference type="GO" id="GO:0005576">
    <property type="term" value="C:extracellular region"/>
    <property type="evidence" value="ECO:0007669"/>
    <property type="project" value="UniProtKB-SubCell"/>
</dbReference>
<comment type="similarity">
    <text evidence="2">Belongs to the beta-2-microglobulin family.</text>
</comment>
<evidence type="ECO:0000313" key="10">
    <source>
        <dbReference type="EMBL" id="CAG5927185.1"/>
    </source>
</evidence>
<dbReference type="EMBL" id="CAJRST010011113">
    <property type="protein sequence ID" value="CAG5927185.1"/>
    <property type="molecule type" value="Genomic_DNA"/>
</dbReference>
<dbReference type="AlphaFoldDB" id="A0A8S4B521"/>
<evidence type="ECO:0000256" key="3">
    <source>
        <dbReference type="ARBA" id="ARBA00018767"/>
    </source>
</evidence>
<dbReference type="GO" id="GO:0042612">
    <property type="term" value="C:MHC class I protein complex"/>
    <property type="evidence" value="ECO:0007669"/>
    <property type="project" value="UniProtKB-KW"/>
</dbReference>
<dbReference type="PROSITE" id="PS00290">
    <property type="entry name" value="IG_MHC"/>
    <property type="match status" value="1"/>
</dbReference>
<dbReference type="PANTHER" id="PTHR19944">
    <property type="entry name" value="MHC CLASS II-RELATED"/>
    <property type="match status" value="1"/>
</dbReference>
<dbReference type="OrthoDB" id="9949628at2759"/>
<dbReference type="SUPFAM" id="SSF48726">
    <property type="entry name" value="Immunoglobulin"/>
    <property type="match status" value="1"/>
</dbReference>
<sequence length="136" mass="15464">MKVILFFSALIALYISVDSKESPPKVQVYSRNPGEFGKENILICHVSGFHPPDITIEILEDGVELPNSKQTDLAFKQDWHFHLTKSVPFTPVDGHKYSCKVTHGETTKKFAWGEAKYVTVMEAFLVLRSNRYICIC</sequence>
<evidence type="ECO:0000256" key="4">
    <source>
        <dbReference type="ARBA" id="ARBA00022451"/>
    </source>
</evidence>
<accession>A0A8S4B521</accession>
<keyword evidence="5" id="KW-0964">Secreted</keyword>
<keyword evidence="7" id="KW-0393">Immunoglobulin domain</keyword>
<dbReference type="PANTHER" id="PTHR19944:SF62">
    <property type="entry name" value="BETA-2-MICROGLOBULIN"/>
    <property type="match status" value="1"/>
</dbReference>
<evidence type="ECO:0000256" key="1">
    <source>
        <dbReference type="ARBA" id="ARBA00004613"/>
    </source>
</evidence>
<evidence type="ECO:0000256" key="2">
    <source>
        <dbReference type="ARBA" id="ARBA00009564"/>
    </source>
</evidence>
<keyword evidence="8" id="KW-0732">Signal</keyword>
<feature type="domain" description="Ig-like" evidence="9">
    <location>
        <begin position="24"/>
        <end position="111"/>
    </location>
</feature>
<dbReference type="GO" id="GO:0010038">
    <property type="term" value="P:response to metal ion"/>
    <property type="evidence" value="ECO:0007669"/>
    <property type="project" value="UniProtKB-ARBA"/>
</dbReference>
<dbReference type="InterPro" id="IPR007110">
    <property type="entry name" value="Ig-like_dom"/>
</dbReference>
<organism evidence="10 11">
    <name type="scientific">Menidia menidia</name>
    <name type="common">Atlantic silverside</name>
    <dbReference type="NCBI Taxonomy" id="238744"/>
    <lineage>
        <taxon>Eukaryota</taxon>
        <taxon>Metazoa</taxon>
        <taxon>Chordata</taxon>
        <taxon>Craniata</taxon>
        <taxon>Vertebrata</taxon>
        <taxon>Euteleostomi</taxon>
        <taxon>Actinopterygii</taxon>
        <taxon>Neopterygii</taxon>
        <taxon>Teleostei</taxon>
        <taxon>Neoteleostei</taxon>
        <taxon>Acanthomorphata</taxon>
        <taxon>Ovalentaria</taxon>
        <taxon>Atherinomorphae</taxon>
        <taxon>Atheriniformes</taxon>
        <taxon>Atherinopsidae</taxon>
        <taxon>Menidiinae</taxon>
        <taxon>Menidia</taxon>
    </lineage>
</organism>
<proteinExistence type="inferred from homology"/>
<evidence type="ECO:0000313" key="11">
    <source>
        <dbReference type="Proteomes" id="UP000677803"/>
    </source>
</evidence>
<comment type="caution">
    <text evidence="10">The sequence shown here is derived from an EMBL/GenBank/DDBJ whole genome shotgun (WGS) entry which is preliminary data.</text>
</comment>
<dbReference type="Pfam" id="PF07654">
    <property type="entry name" value="C1-set"/>
    <property type="match status" value="1"/>
</dbReference>
<dbReference type="FunFam" id="2.60.40.10:FF:001005">
    <property type="entry name" value="Beta-2-microglobulin"/>
    <property type="match status" value="1"/>
</dbReference>
<feature type="chain" id="PRO_5035847446" description="Beta-2-microglobulin" evidence="8">
    <location>
        <begin position="20"/>
        <end position="136"/>
    </location>
</feature>
<dbReference type="InterPro" id="IPR003006">
    <property type="entry name" value="Ig/MHC_CS"/>
</dbReference>
<evidence type="ECO:0000256" key="7">
    <source>
        <dbReference type="ARBA" id="ARBA00023319"/>
    </source>
</evidence>
<dbReference type="InterPro" id="IPR013783">
    <property type="entry name" value="Ig-like_fold"/>
</dbReference>
<gene>
    <name evidence="10" type="ORF">MMEN_LOCUS11168</name>
</gene>
<reference evidence="10" key="1">
    <citation type="submission" date="2021-05" db="EMBL/GenBank/DDBJ databases">
        <authorList>
            <person name="Tigano A."/>
        </authorList>
    </citation>
    <scope>NUCLEOTIDE SEQUENCE</scope>
</reference>
<keyword evidence="6" id="KW-0391">Immunity</keyword>
<dbReference type="Gene3D" id="2.60.40.10">
    <property type="entry name" value="Immunoglobulins"/>
    <property type="match status" value="1"/>
</dbReference>
<evidence type="ECO:0000256" key="5">
    <source>
        <dbReference type="ARBA" id="ARBA00022525"/>
    </source>
</evidence>
<dbReference type="InterPro" id="IPR036179">
    <property type="entry name" value="Ig-like_dom_sf"/>
</dbReference>
<dbReference type="Proteomes" id="UP000677803">
    <property type="component" value="Unassembled WGS sequence"/>
</dbReference>
<keyword evidence="4" id="KW-0490">MHC I</keyword>
<comment type="subcellular location">
    <subcellularLocation>
        <location evidence="1">Secreted</location>
    </subcellularLocation>
</comment>
<dbReference type="InterPro" id="IPR003597">
    <property type="entry name" value="Ig_C1-set"/>
</dbReference>
<evidence type="ECO:0000256" key="8">
    <source>
        <dbReference type="SAM" id="SignalP"/>
    </source>
</evidence>
<evidence type="ECO:0000259" key="9">
    <source>
        <dbReference type="PROSITE" id="PS50835"/>
    </source>
</evidence>
<name>A0A8S4B521_9TELE</name>
<feature type="signal peptide" evidence="8">
    <location>
        <begin position="1"/>
        <end position="19"/>
    </location>
</feature>
<protein>
    <recommendedName>
        <fullName evidence="3">Beta-2-microglobulin</fullName>
    </recommendedName>
</protein>
<dbReference type="GO" id="GO:0002474">
    <property type="term" value="P:antigen processing and presentation of peptide antigen via MHC class I"/>
    <property type="evidence" value="ECO:0007669"/>
    <property type="project" value="UniProtKB-KW"/>
</dbReference>
<dbReference type="PROSITE" id="PS50835">
    <property type="entry name" value="IG_LIKE"/>
    <property type="match status" value="1"/>
</dbReference>